<dbReference type="Gene3D" id="2.60.40.640">
    <property type="match status" value="2"/>
</dbReference>
<dbReference type="InterPro" id="IPR050357">
    <property type="entry name" value="Arrestin_domain-protein"/>
</dbReference>
<dbReference type="GO" id="GO:0015031">
    <property type="term" value="P:protein transport"/>
    <property type="evidence" value="ECO:0007669"/>
    <property type="project" value="TreeGrafter"/>
</dbReference>
<name>A0A9Q1JBG7_SYNKA</name>
<protein>
    <recommendedName>
        <fullName evidence="2">Arrestin C-terminal-like domain-containing protein</fullName>
    </recommendedName>
</protein>
<reference evidence="3" key="1">
    <citation type="journal article" date="2023" name="Science">
        <title>Genome structures resolve the early diversification of teleost fishes.</title>
        <authorList>
            <person name="Parey E."/>
            <person name="Louis A."/>
            <person name="Montfort J."/>
            <person name="Bouchez O."/>
            <person name="Roques C."/>
            <person name="Iampietro C."/>
            <person name="Lluch J."/>
            <person name="Castinel A."/>
            <person name="Donnadieu C."/>
            <person name="Desvignes T."/>
            <person name="Floi Bucao C."/>
            <person name="Jouanno E."/>
            <person name="Wen M."/>
            <person name="Mejri S."/>
            <person name="Dirks R."/>
            <person name="Jansen H."/>
            <person name="Henkel C."/>
            <person name="Chen W.J."/>
            <person name="Zahm M."/>
            <person name="Cabau C."/>
            <person name="Klopp C."/>
            <person name="Thompson A.W."/>
            <person name="Robinson-Rechavi M."/>
            <person name="Braasch I."/>
            <person name="Lecointre G."/>
            <person name="Bobe J."/>
            <person name="Postlethwait J.H."/>
            <person name="Berthelot C."/>
            <person name="Roest Crollius H."/>
            <person name="Guiguen Y."/>
        </authorList>
    </citation>
    <scope>NUCLEOTIDE SEQUENCE</scope>
    <source>
        <strain evidence="3">WJC10195</strain>
    </source>
</reference>
<dbReference type="PANTHER" id="PTHR11188">
    <property type="entry name" value="ARRESTIN DOMAIN CONTAINING PROTEIN"/>
    <property type="match status" value="1"/>
</dbReference>
<evidence type="ECO:0000256" key="1">
    <source>
        <dbReference type="ARBA" id="ARBA00005298"/>
    </source>
</evidence>
<dbReference type="InterPro" id="IPR011021">
    <property type="entry name" value="Arrestin-like_N"/>
</dbReference>
<dbReference type="OrthoDB" id="2333384at2759"/>
<dbReference type="InterPro" id="IPR011022">
    <property type="entry name" value="Arrestin_C-like"/>
</dbReference>
<dbReference type="GO" id="GO:0007399">
    <property type="term" value="P:nervous system development"/>
    <property type="evidence" value="ECO:0007669"/>
    <property type="project" value="UniProtKB-ARBA"/>
</dbReference>
<feature type="domain" description="Arrestin C-terminal-like" evidence="2">
    <location>
        <begin position="102"/>
        <end position="230"/>
    </location>
</feature>
<evidence type="ECO:0000259" key="2">
    <source>
        <dbReference type="SMART" id="SM01017"/>
    </source>
</evidence>
<comment type="caution">
    <text evidence="3">The sequence shown here is derived from an EMBL/GenBank/DDBJ whole genome shotgun (WGS) entry which is preliminary data.</text>
</comment>
<dbReference type="Proteomes" id="UP001152622">
    <property type="component" value="Chromosome 1"/>
</dbReference>
<accession>A0A9Q1JBG7</accession>
<dbReference type="InterPro" id="IPR014752">
    <property type="entry name" value="Arrestin-like_C"/>
</dbReference>
<dbReference type="Pfam" id="PF00339">
    <property type="entry name" value="Arrestin_N"/>
    <property type="match status" value="1"/>
</dbReference>
<evidence type="ECO:0000313" key="3">
    <source>
        <dbReference type="EMBL" id="KAJ8380576.1"/>
    </source>
</evidence>
<dbReference type="Pfam" id="PF02752">
    <property type="entry name" value="Arrestin_C"/>
    <property type="match status" value="1"/>
</dbReference>
<gene>
    <name evidence="3" type="ORF">SKAU_G00013540</name>
</gene>
<proteinExistence type="inferred from homology"/>
<dbReference type="SUPFAM" id="SSF81296">
    <property type="entry name" value="E set domains"/>
    <property type="match status" value="2"/>
</dbReference>
<evidence type="ECO:0000313" key="4">
    <source>
        <dbReference type="Proteomes" id="UP001152622"/>
    </source>
</evidence>
<keyword evidence="4" id="KW-1185">Reference proteome</keyword>
<comment type="similarity">
    <text evidence="1">Belongs to the arrestin family.</text>
</comment>
<dbReference type="EMBL" id="JAINUF010000001">
    <property type="protein sequence ID" value="KAJ8380576.1"/>
    <property type="molecule type" value="Genomic_DNA"/>
</dbReference>
<dbReference type="InterPro" id="IPR014756">
    <property type="entry name" value="Ig_E-set"/>
</dbReference>
<dbReference type="SMART" id="SM01017">
    <property type="entry name" value="Arrestin_C"/>
    <property type="match status" value="1"/>
</dbReference>
<dbReference type="AlphaFoldDB" id="A0A9Q1JBG7"/>
<dbReference type="PANTHER" id="PTHR11188:SF17">
    <property type="entry name" value="FI21816P1"/>
    <property type="match status" value="1"/>
</dbReference>
<organism evidence="3 4">
    <name type="scientific">Synaphobranchus kaupii</name>
    <name type="common">Kaup's arrowtooth eel</name>
    <dbReference type="NCBI Taxonomy" id="118154"/>
    <lineage>
        <taxon>Eukaryota</taxon>
        <taxon>Metazoa</taxon>
        <taxon>Chordata</taxon>
        <taxon>Craniata</taxon>
        <taxon>Vertebrata</taxon>
        <taxon>Euteleostomi</taxon>
        <taxon>Actinopterygii</taxon>
        <taxon>Neopterygii</taxon>
        <taxon>Teleostei</taxon>
        <taxon>Anguilliformes</taxon>
        <taxon>Synaphobranchidae</taxon>
        <taxon>Synaphobranchus</taxon>
    </lineage>
</organism>
<dbReference type="GO" id="GO:0005737">
    <property type="term" value="C:cytoplasm"/>
    <property type="evidence" value="ECO:0007669"/>
    <property type="project" value="TreeGrafter"/>
</dbReference>
<sequence>MEDVLLGEYNHADRDANIVLQEGMHVYPFRVQLPQGDFPSSFQGALGSVVYCLKVKIHGHSYISKEVRSELNFVSGIKSNHPQLLMPQAASSSKELCCLCCVSGPISISVRLEKKSFIPGEMMKIIAEFENASSRTLVPRAKLAQIQTFYTSSRMSKRCETRYLALIEGKHLMPHSCDVWDNQMLQIPAATPLTISNCKIIEVEYSLVVHVSIPRGVDLKATVPLVICRHCHGNETAAILNS</sequence>